<dbReference type="InterPro" id="IPR016161">
    <property type="entry name" value="Ald_DH/histidinol_DH"/>
</dbReference>
<dbReference type="Pfam" id="PF00171">
    <property type="entry name" value="Aldedh"/>
    <property type="match status" value="1"/>
</dbReference>
<reference evidence="3" key="2">
    <citation type="journal article" date="2023" name="IMA Fungus">
        <title>Comparative genomic study of the Penicillium genus elucidates a diverse pangenome and 15 lateral gene transfer events.</title>
        <authorList>
            <person name="Petersen C."/>
            <person name="Sorensen T."/>
            <person name="Nielsen M.R."/>
            <person name="Sondergaard T.E."/>
            <person name="Sorensen J.L."/>
            <person name="Fitzpatrick D.A."/>
            <person name="Frisvad J.C."/>
            <person name="Nielsen K.L."/>
        </authorList>
    </citation>
    <scope>NUCLEOTIDE SEQUENCE</scope>
    <source>
        <strain evidence="3">IBT 30069</strain>
    </source>
</reference>
<dbReference type="SUPFAM" id="SSF53720">
    <property type="entry name" value="ALDH-like"/>
    <property type="match status" value="1"/>
</dbReference>
<dbReference type="InterPro" id="IPR015590">
    <property type="entry name" value="Aldehyde_DH_dom"/>
</dbReference>
<gene>
    <name evidence="3" type="ORF">N7456_010619</name>
</gene>
<protein>
    <recommendedName>
        <fullName evidence="2">Aldehyde dehydrogenase domain-containing protein</fullName>
    </recommendedName>
</protein>
<dbReference type="OrthoDB" id="5596991at2759"/>
<keyword evidence="1" id="KW-1133">Transmembrane helix</keyword>
<evidence type="ECO:0000313" key="3">
    <source>
        <dbReference type="EMBL" id="KAJ5094758.1"/>
    </source>
</evidence>
<evidence type="ECO:0000313" key="4">
    <source>
        <dbReference type="Proteomes" id="UP001149165"/>
    </source>
</evidence>
<dbReference type="GO" id="GO:0016620">
    <property type="term" value="F:oxidoreductase activity, acting on the aldehyde or oxo group of donors, NAD or NADP as acceptor"/>
    <property type="evidence" value="ECO:0007669"/>
    <property type="project" value="InterPro"/>
</dbReference>
<organism evidence="3 4">
    <name type="scientific">Penicillium angulare</name>
    <dbReference type="NCBI Taxonomy" id="116970"/>
    <lineage>
        <taxon>Eukaryota</taxon>
        <taxon>Fungi</taxon>
        <taxon>Dikarya</taxon>
        <taxon>Ascomycota</taxon>
        <taxon>Pezizomycotina</taxon>
        <taxon>Eurotiomycetes</taxon>
        <taxon>Eurotiomycetidae</taxon>
        <taxon>Eurotiales</taxon>
        <taxon>Aspergillaceae</taxon>
        <taxon>Penicillium</taxon>
    </lineage>
</organism>
<dbReference type="EMBL" id="JAPQKH010000006">
    <property type="protein sequence ID" value="KAJ5094758.1"/>
    <property type="molecule type" value="Genomic_DNA"/>
</dbReference>
<reference evidence="3" key="1">
    <citation type="submission" date="2022-11" db="EMBL/GenBank/DDBJ databases">
        <authorList>
            <person name="Petersen C."/>
        </authorList>
    </citation>
    <scope>NUCLEOTIDE SEQUENCE</scope>
    <source>
        <strain evidence="3">IBT 30069</strain>
    </source>
</reference>
<accession>A0A9W9F6Y6</accession>
<evidence type="ECO:0000256" key="1">
    <source>
        <dbReference type="SAM" id="Phobius"/>
    </source>
</evidence>
<keyword evidence="4" id="KW-1185">Reference proteome</keyword>
<dbReference type="InterPro" id="IPR016163">
    <property type="entry name" value="Ald_DH_C"/>
</dbReference>
<feature type="transmembrane region" description="Helical" evidence="1">
    <location>
        <begin position="450"/>
        <end position="471"/>
    </location>
</feature>
<proteinExistence type="predicted"/>
<dbReference type="PANTHER" id="PTHR43111">
    <property type="entry name" value="ALDEHYDE DEHYDROGENASE B-RELATED"/>
    <property type="match status" value="1"/>
</dbReference>
<dbReference type="Gene3D" id="3.40.309.10">
    <property type="entry name" value="Aldehyde Dehydrogenase, Chain A, domain 2"/>
    <property type="match status" value="1"/>
</dbReference>
<dbReference type="Gene3D" id="3.40.605.10">
    <property type="entry name" value="Aldehyde Dehydrogenase, Chain A, domain 1"/>
    <property type="match status" value="1"/>
</dbReference>
<dbReference type="InterPro" id="IPR016162">
    <property type="entry name" value="Ald_DH_N"/>
</dbReference>
<evidence type="ECO:0000259" key="2">
    <source>
        <dbReference type="Pfam" id="PF00171"/>
    </source>
</evidence>
<sequence length="474" mass="52055">MDLTRILSANIDGRTQNTRYRQSQFQRLQAALVKHIAEIQDAIRSDSGHTQQEIRAEVVLALQELRTHYTSLNLAKDLEVEYRIAEGKDNPDATRGTGIVYIVPCVHTLFYSVISALTAALAAGNCIVLELPQTTMELPVLLRQILTDALDHDTFAITAERPDSSFLSKALIVQQTNTNTEIANALVSPATSRTVAVVDRTAKVAEAAQALVAARFALGGRSPYSPDVVLVNEFVMKPFVEAVIQQASKYLGGDNGEARQSPNPSRRSPLLASIQKSRNDRVLVSGSNWGVVEVQDRKSPLLQKKIDEKVLLVHSITSLDDAIDMSFNKKLAAAYAFAAPASAKYLTQFIDADISWVNHVPTHMLIGPAIVRNAPYSARTRYTKSQFQLSRPQLITSPAQSHATQTILENLNTVKSDSLWREAIAPLPSTNQRPGHKIGFFEQGIITGGLITLASLIATVSTLGYYTWVFVRNR</sequence>
<dbReference type="Proteomes" id="UP001149165">
    <property type="component" value="Unassembled WGS sequence"/>
</dbReference>
<dbReference type="PANTHER" id="PTHR43111:SF1">
    <property type="entry name" value="ALDEHYDE DEHYDROGENASE B-RELATED"/>
    <property type="match status" value="1"/>
</dbReference>
<comment type="caution">
    <text evidence="3">The sequence shown here is derived from an EMBL/GenBank/DDBJ whole genome shotgun (WGS) entry which is preliminary data.</text>
</comment>
<keyword evidence="1" id="KW-0472">Membrane</keyword>
<dbReference type="AlphaFoldDB" id="A0A9W9F6Y6"/>
<name>A0A9W9F6Y6_9EURO</name>
<keyword evidence="1" id="KW-0812">Transmembrane</keyword>
<feature type="domain" description="Aldehyde dehydrogenase" evidence="2">
    <location>
        <begin position="17"/>
        <end position="149"/>
    </location>
</feature>